<dbReference type="Proteomes" id="UP000318141">
    <property type="component" value="Unassembled WGS sequence"/>
</dbReference>
<name>A0A562BK16_9BURK</name>
<comment type="caution">
    <text evidence="2">The sequence shown here is derived from an EMBL/GenBank/DDBJ whole genome shotgun (WGS) entry which is preliminary data.</text>
</comment>
<dbReference type="Gene3D" id="3.40.190.10">
    <property type="entry name" value="Periplasmic binding protein-like II"/>
    <property type="match status" value="1"/>
</dbReference>
<dbReference type="PANTHER" id="PTHR42928:SF5">
    <property type="entry name" value="BLR1237 PROTEIN"/>
    <property type="match status" value="1"/>
</dbReference>
<proteinExistence type="inferred from homology"/>
<comment type="similarity">
    <text evidence="1">Belongs to the UPF0065 (bug) family.</text>
</comment>
<dbReference type="InterPro" id="IPR042100">
    <property type="entry name" value="Bug_dom1"/>
</dbReference>
<dbReference type="InterPro" id="IPR005064">
    <property type="entry name" value="BUG"/>
</dbReference>
<organism evidence="2 3">
    <name type="scientific">Cupriavidus gilardii J11</name>
    <dbReference type="NCBI Taxonomy" id="936133"/>
    <lineage>
        <taxon>Bacteria</taxon>
        <taxon>Pseudomonadati</taxon>
        <taxon>Pseudomonadota</taxon>
        <taxon>Betaproteobacteria</taxon>
        <taxon>Burkholderiales</taxon>
        <taxon>Burkholderiaceae</taxon>
        <taxon>Cupriavidus</taxon>
    </lineage>
</organism>
<evidence type="ECO:0000313" key="3">
    <source>
        <dbReference type="Proteomes" id="UP000318141"/>
    </source>
</evidence>
<dbReference type="Pfam" id="PF03401">
    <property type="entry name" value="TctC"/>
    <property type="match status" value="1"/>
</dbReference>
<evidence type="ECO:0008006" key="4">
    <source>
        <dbReference type="Google" id="ProtNLM"/>
    </source>
</evidence>
<accession>A0A562BK16</accession>
<dbReference type="Gene3D" id="3.40.190.150">
    <property type="entry name" value="Bordetella uptake gene, domain 1"/>
    <property type="match status" value="1"/>
</dbReference>
<protein>
    <recommendedName>
        <fullName evidence="4">Tripartite tricarboxylate transporter family receptor</fullName>
    </recommendedName>
</protein>
<reference evidence="2 3" key="1">
    <citation type="submission" date="2019-07" db="EMBL/GenBank/DDBJ databases">
        <title>Genome sequencing of lignin-degrading bacterial isolates.</title>
        <authorList>
            <person name="Gladden J."/>
        </authorList>
    </citation>
    <scope>NUCLEOTIDE SEQUENCE [LARGE SCALE GENOMIC DNA]</scope>
    <source>
        <strain evidence="2 3">J11</strain>
    </source>
</reference>
<keyword evidence="3" id="KW-1185">Reference proteome</keyword>
<dbReference type="PANTHER" id="PTHR42928">
    <property type="entry name" value="TRICARBOXYLATE-BINDING PROTEIN"/>
    <property type="match status" value="1"/>
</dbReference>
<gene>
    <name evidence="2" type="ORF">L602_002400000440</name>
</gene>
<sequence length="124" mass="13086">MVSINVSQTLLQQVRAGKLRPLAVGAAARLESLPNVPTLAELGFAQANRSSVLGVFAPARTPAPVVQRLNAEINKLLAEPDVRKQLLEMGNVPTGGTTAAFVQGIAAESAENARIIRSAHIRLE</sequence>
<dbReference type="AlphaFoldDB" id="A0A562BK16"/>
<evidence type="ECO:0000256" key="1">
    <source>
        <dbReference type="ARBA" id="ARBA00006987"/>
    </source>
</evidence>
<evidence type="ECO:0000313" key="2">
    <source>
        <dbReference type="EMBL" id="TWG85598.1"/>
    </source>
</evidence>
<dbReference type="EMBL" id="VLJN01000017">
    <property type="protein sequence ID" value="TWG85598.1"/>
    <property type="molecule type" value="Genomic_DNA"/>
</dbReference>